<dbReference type="PROSITE" id="PS00455">
    <property type="entry name" value="AMP_BINDING"/>
    <property type="match status" value="1"/>
</dbReference>
<dbReference type="GO" id="GO:0004467">
    <property type="term" value="F:long-chain fatty acid-CoA ligase activity"/>
    <property type="evidence" value="ECO:0007669"/>
    <property type="project" value="TreeGrafter"/>
</dbReference>
<dbReference type="PANTHER" id="PTHR43272:SF32">
    <property type="entry name" value="AMP-DEPENDENT SYNTHETASE_LIGASE DOMAIN-CONTAINING PROTEIN"/>
    <property type="match status" value="1"/>
</dbReference>
<dbReference type="InterPro" id="IPR000873">
    <property type="entry name" value="AMP-dep_synth/lig_dom"/>
</dbReference>
<dbReference type="GO" id="GO:0005783">
    <property type="term" value="C:endoplasmic reticulum"/>
    <property type="evidence" value="ECO:0007669"/>
    <property type="project" value="TreeGrafter"/>
</dbReference>
<dbReference type="Gene3D" id="3.40.50.12780">
    <property type="entry name" value="N-terminal domain of ligase-like"/>
    <property type="match status" value="1"/>
</dbReference>
<sequence length="218" mass="23140">MGAIVGGCIPAGVYTASNTPTGAGVDDAVLEARMDAQKPGNCCTLFYTSGTTGNPKAAVEATAVHYERTGIVLNEHGNTVSYLSLSHVAAQLFDMYLPLARGMAIYFAQPDALKGGLGTTLKEARPTLFFAVPRVWEKMMEKMISIGRGTTGLKKRLVTWAKSVGAAKHDAASTAKAAAPHKGTPLHTTWCCPRFAGRSGSIGAKACCRQRHRSEWKP</sequence>
<dbReference type="GeneID" id="20092389"/>
<dbReference type="AlphaFoldDB" id="A0A024T7L5"/>
<dbReference type="EMBL" id="KI914318">
    <property type="protein sequence ID" value="ETV89824.1"/>
    <property type="molecule type" value="Genomic_DNA"/>
</dbReference>
<dbReference type="Pfam" id="PF00501">
    <property type="entry name" value="AMP-binding"/>
    <property type="match status" value="1"/>
</dbReference>
<evidence type="ECO:0000256" key="3">
    <source>
        <dbReference type="ARBA" id="ARBA00023098"/>
    </source>
</evidence>
<dbReference type="PANTHER" id="PTHR43272">
    <property type="entry name" value="LONG-CHAIN-FATTY-ACID--COA LIGASE"/>
    <property type="match status" value="1"/>
</dbReference>
<dbReference type="InterPro" id="IPR020845">
    <property type="entry name" value="AMP-binding_CS"/>
</dbReference>
<name>A0A024T7L5_9STRA</name>
<dbReference type="GO" id="GO:0016020">
    <property type="term" value="C:membrane"/>
    <property type="evidence" value="ECO:0007669"/>
    <property type="project" value="TreeGrafter"/>
</dbReference>
<feature type="domain" description="AMP-dependent synthetase/ligase" evidence="4">
    <location>
        <begin position="32"/>
        <end position="142"/>
    </location>
</feature>
<dbReference type="eggNOG" id="KOG1256">
    <property type="taxonomic scope" value="Eukaryota"/>
</dbReference>
<keyword evidence="3" id="KW-0443">Lipid metabolism</keyword>
<evidence type="ECO:0000256" key="2">
    <source>
        <dbReference type="ARBA" id="ARBA00022832"/>
    </source>
</evidence>
<evidence type="ECO:0000256" key="1">
    <source>
        <dbReference type="ARBA" id="ARBA00022598"/>
    </source>
</evidence>
<dbReference type="RefSeq" id="XP_008881544.1">
    <property type="nucleotide sequence ID" value="XM_008883322.1"/>
</dbReference>
<dbReference type="OrthoDB" id="3633556at2759"/>
<evidence type="ECO:0000259" key="4">
    <source>
        <dbReference type="Pfam" id="PF00501"/>
    </source>
</evidence>
<organism evidence="5">
    <name type="scientific">Aphanomyces invadans</name>
    <dbReference type="NCBI Taxonomy" id="157072"/>
    <lineage>
        <taxon>Eukaryota</taxon>
        <taxon>Sar</taxon>
        <taxon>Stramenopiles</taxon>
        <taxon>Oomycota</taxon>
        <taxon>Saprolegniomycetes</taxon>
        <taxon>Saprolegniales</taxon>
        <taxon>Verrucalvaceae</taxon>
        <taxon>Aphanomyces</taxon>
    </lineage>
</organism>
<proteinExistence type="predicted"/>
<dbReference type="SUPFAM" id="SSF56801">
    <property type="entry name" value="Acetyl-CoA synthetase-like"/>
    <property type="match status" value="1"/>
</dbReference>
<dbReference type="InterPro" id="IPR042099">
    <property type="entry name" value="ANL_N_sf"/>
</dbReference>
<gene>
    <name evidence="5" type="ORF">H310_15339</name>
</gene>
<keyword evidence="2" id="KW-0276">Fatty acid metabolism</keyword>
<keyword evidence="1" id="KW-0436">Ligase</keyword>
<dbReference type="VEuPathDB" id="FungiDB:H310_15339"/>
<reference evidence="5" key="1">
    <citation type="submission" date="2013-12" db="EMBL/GenBank/DDBJ databases">
        <title>The Genome Sequence of Aphanomyces invadans NJM9701.</title>
        <authorList>
            <consortium name="The Broad Institute Genomics Platform"/>
            <person name="Russ C."/>
            <person name="Tyler B."/>
            <person name="van West P."/>
            <person name="Dieguez-Uribeondo J."/>
            <person name="Young S.K."/>
            <person name="Zeng Q."/>
            <person name="Gargeya S."/>
            <person name="Fitzgerald M."/>
            <person name="Abouelleil A."/>
            <person name="Alvarado L."/>
            <person name="Chapman S.B."/>
            <person name="Gainer-Dewar J."/>
            <person name="Goldberg J."/>
            <person name="Griggs A."/>
            <person name="Gujja S."/>
            <person name="Hansen M."/>
            <person name="Howarth C."/>
            <person name="Imamovic A."/>
            <person name="Ireland A."/>
            <person name="Larimer J."/>
            <person name="McCowan C."/>
            <person name="Murphy C."/>
            <person name="Pearson M."/>
            <person name="Poon T.W."/>
            <person name="Priest M."/>
            <person name="Roberts A."/>
            <person name="Saif S."/>
            <person name="Shea T."/>
            <person name="Sykes S."/>
            <person name="Wortman J."/>
            <person name="Nusbaum C."/>
            <person name="Birren B."/>
        </authorList>
    </citation>
    <scope>NUCLEOTIDE SEQUENCE [LARGE SCALE GENOMIC DNA]</scope>
    <source>
        <strain evidence="5">NJM9701</strain>
    </source>
</reference>
<evidence type="ECO:0000313" key="5">
    <source>
        <dbReference type="EMBL" id="ETV89824.1"/>
    </source>
</evidence>
<protein>
    <recommendedName>
        <fullName evidence="4">AMP-dependent synthetase/ligase domain-containing protein</fullName>
    </recommendedName>
</protein>
<dbReference type="STRING" id="157072.A0A024T7L5"/>
<accession>A0A024T7L5</accession>